<dbReference type="Proteomes" id="UP001408789">
    <property type="component" value="Unassembled WGS sequence"/>
</dbReference>
<dbReference type="AlphaFoldDB" id="A0AAP0CHA4"/>
<evidence type="ECO:0000313" key="2">
    <source>
        <dbReference type="EMBL" id="KAK9054888.1"/>
    </source>
</evidence>
<protein>
    <recommendedName>
        <fullName evidence="4">Protein LURP-one-related 15</fullName>
    </recommendedName>
</protein>
<proteinExistence type="inferred from homology"/>
<reference evidence="2 3" key="1">
    <citation type="submission" date="2024-04" db="EMBL/GenBank/DDBJ databases">
        <title>The reference genome of an endangered Asteraceae, Deinandra increscens subsp. villosa, native to the Central Coast of California.</title>
        <authorList>
            <person name="Guilliams M."/>
            <person name="Hasenstab-Lehman K."/>
            <person name="Meyer R."/>
            <person name="Mcevoy S."/>
        </authorList>
    </citation>
    <scope>NUCLEOTIDE SEQUENCE [LARGE SCALE GENOMIC DNA]</scope>
    <source>
        <tissue evidence="2">Leaf</tissue>
    </source>
</reference>
<sequence length="208" mass="23585">MAQPSYELVIGSQFVAQSEFNVIVNKFSGGELVITNTENKIMFTVKACDTSFHSQRSLQDEGGKTIATLREKIMTAHERWNAFRGHSKADRDKIFSVVTNRMIQYGTHVKVFLANNMSDICDFYMRGSWSNRNCTIYKGDSSSTTIIAQYIDLLFQMQLWQSPERFMVTIYPNVDYAFVVTLIAILDVMKSLAKDDASEVVAEVLMGL</sequence>
<dbReference type="Gene3D" id="2.40.160.200">
    <property type="entry name" value="LURP1-related"/>
    <property type="match status" value="1"/>
</dbReference>
<evidence type="ECO:0000256" key="1">
    <source>
        <dbReference type="ARBA" id="ARBA00005437"/>
    </source>
</evidence>
<gene>
    <name evidence="2" type="ORF">SSX86_025967</name>
</gene>
<dbReference type="InterPro" id="IPR038595">
    <property type="entry name" value="LOR_sf"/>
</dbReference>
<name>A0AAP0CHA4_9ASTR</name>
<dbReference type="PANTHER" id="PTHR31087">
    <property type="match status" value="1"/>
</dbReference>
<comment type="similarity">
    <text evidence="1">Belongs to the LOR family.</text>
</comment>
<evidence type="ECO:0000313" key="3">
    <source>
        <dbReference type="Proteomes" id="UP001408789"/>
    </source>
</evidence>
<evidence type="ECO:0008006" key="4">
    <source>
        <dbReference type="Google" id="ProtNLM"/>
    </source>
</evidence>
<organism evidence="2 3">
    <name type="scientific">Deinandra increscens subsp. villosa</name>
    <dbReference type="NCBI Taxonomy" id="3103831"/>
    <lineage>
        <taxon>Eukaryota</taxon>
        <taxon>Viridiplantae</taxon>
        <taxon>Streptophyta</taxon>
        <taxon>Embryophyta</taxon>
        <taxon>Tracheophyta</taxon>
        <taxon>Spermatophyta</taxon>
        <taxon>Magnoliopsida</taxon>
        <taxon>eudicotyledons</taxon>
        <taxon>Gunneridae</taxon>
        <taxon>Pentapetalae</taxon>
        <taxon>asterids</taxon>
        <taxon>campanulids</taxon>
        <taxon>Asterales</taxon>
        <taxon>Asteraceae</taxon>
        <taxon>Asteroideae</taxon>
        <taxon>Heliantheae alliance</taxon>
        <taxon>Madieae</taxon>
        <taxon>Madiinae</taxon>
        <taxon>Deinandra</taxon>
    </lineage>
</organism>
<dbReference type="PANTHER" id="PTHR31087:SF122">
    <property type="entry name" value="TUBBY-LIKE PROTEIN"/>
    <property type="match status" value="1"/>
</dbReference>
<dbReference type="InterPro" id="IPR007612">
    <property type="entry name" value="LOR"/>
</dbReference>
<dbReference type="EMBL" id="JBCNJP010000025">
    <property type="protein sequence ID" value="KAK9054888.1"/>
    <property type="molecule type" value="Genomic_DNA"/>
</dbReference>
<dbReference type="InterPro" id="IPR025659">
    <property type="entry name" value="Tubby-like_C"/>
</dbReference>
<comment type="caution">
    <text evidence="2">The sequence shown here is derived from an EMBL/GenBank/DDBJ whole genome shotgun (WGS) entry which is preliminary data.</text>
</comment>
<accession>A0AAP0CHA4</accession>
<keyword evidence="3" id="KW-1185">Reference proteome</keyword>
<dbReference type="Pfam" id="PF04525">
    <property type="entry name" value="LOR"/>
    <property type="match status" value="1"/>
</dbReference>
<dbReference type="SUPFAM" id="SSF54518">
    <property type="entry name" value="Tubby C-terminal domain-like"/>
    <property type="match status" value="1"/>
</dbReference>